<protein>
    <recommendedName>
        <fullName evidence="7">DELLA protein</fullName>
    </recommendedName>
</protein>
<reference evidence="5 6" key="1">
    <citation type="journal article" date="2021" name="Comput. Struct. Biotechnol. J.">
        <title>De novo genome assembly of the potent medicinal plant Rehmannia glutinosa using nanopore technology.</title>
        <authorList>
            <person name="Ma L."/>
            <person name="Dong C."/>
            <person name="Song C."/>
            <person name="Wang X."/>
            <person name="Zheng X."/>
            <person name="Niu Y."/>
            <person name="Chen S."/>
            <person name="Feng W."/>
        </authorList>
    </citation>
    <scope>NUCLEOTIDE SEQUENCE [LARGE SCALE GENOMIC DNA]</scope>
    <source>
        <strain evidence="5">DH-2019</strain>
    </source>
</reference>
<evidence type="ECO:0000256" key="1">
    <source>
        <dbReference type="ARBA" id="ARBA00023015"/>
    </source>
</evidence>
<evidence type="ECO:0000256" key="3">
    <source>
        <dbReference type="PROSITE-ProRule" id="PRU01191"/>
    </source>
</evidence>
<feature type="region of interest" description="Leucine repeat II (LRII)" evidence="3">
    <location>
        <begin position="346"/>
        <end position="378"/>
    </location>
</feature>
<feature type="short sequence motif" description="VHIID" evidence="3">
    <location>
        <begin position="301"/>
        <end position="305"/>
    </location>
</feature>
<evidence type="ECO:0000256" key="2">
    <source>
        <dbReference type="ARBA" id="ARBA00023163"/>
    </source>
</evidence>
<feature type="region of interest" description="SAW" evidence="3">
    <location>
        <begin position="481"/>
        <end position="557"/>
    </location>
</feature>
<evidence type="ECO:0000256" key="4">
    <source>
        <dbReference type="SAM" id="MobiDB-lite"/>
    </source>
</evidence>
<sequence>MFHHAEQFDLTPVSNDSSDSSKNIDLYGVESFNSGIGFFYAQEDNTYDDNYQHQQQLKEFGNFDDMYIDVVSPPFQSCEDEIKKIIGMKSQNTEPIEPKKSRSNIFPSASLEFLRKYRNRRLKPDNKISNEIQASHSPTLSTEIIIKLAAENFIQSTSRSSKEISTINHPYPSSILVRSEEDFKSVQLVQNLLSCAEKVAEKQYDRSIKFLNACDEMSSCTGNPIQRLVFYFSEALSEKIANETGRIAAKYSERNFVDPLETVKSPNMILFAFQKDFPISQITKLVGIQAVLDHLGDAKKVHIIDLEIRSGVQWIILMQALTEKNYVQRLKITAVETNSSKSRVEDTGRQLASFARSLNLNFSFKIIAVEDILELEKDIFELETDEVVAVYAAYTLMSMIGKVDRLDHLMRVIKSICPCVMIVVEFEANCNSQSFIGRFVESLFFFGAFFDSLADCFENDETSRRDAESMWLRLSIRNVLVAEGNERKIRHVNLNVWRTFFGRFGLVEIELSISSLDQANLVLQSLSCGRSCSLFRDDKCLTIGWKGMPITSISTWKFQ</sequence>
<proteinExistence type="inferred from homology"/>
<keyword evidence="1" id="KW-0805">Transcription regulation</keyword>
<dbReference type="PROSITE" id="PS50985">
    <property type="entry name" value="GRAS"/>
    <property type="match status" value="1"/>
</dbReference>
<evidence type="ECO:0000313" key="5">
    <source>
        <dbReference type="EMBL" id="KAK6138798.1"/>
    </source>
</evidence>
<dbReference type="Proteomes" id="UP001318860">
    <property type="component" value="Unassembled WGS sequence"/>
</dbReference>
<feature type="short sequence motif" description="LxCxE motif" evidence="3">
    <location>
        <begin position="193"/>
        <end position="197"/>
    </location>
</feature>
<feature type="region of interest" description="Disordered" evidence="4">
    <location>
        <begin position="1"/>
        <end position="20"/>
    </location>
</feature>
<organism evidence="5 6">
    <name type="scientific">Rehmannia glutinosa</name>
    <name type="common">Chinese foxglove</name>
    <dbReference type="NCBI Taxonomy" id="99300"/>
    <lineage>
        <taxon>Eukaryota</taxon>
        <taxon>Viridiplantae</taxon>
        <taxon>Streptophyta</taxon>
        <taxon>Embryophyta</taxon>
        <taxon>Tracheophyta</taxon>
        <taxon>Spermatophyta</taxon>
        <taxon>Magnoliopsida</taxon>
        <taxon>eudicotyledons</taxon>
        <taxon>Gunneridae</taxon>
        <taxon>Pentapetalae</taxon>
        <taxon>asterids</taxon>
        <taxon>lamiids</taxon>
        <taxon>Lamiales</taxon>
        <taxon>Orobanchaceae</taxon>
        <taxon>Rehmannieae</taxon>
        <taxon>Rehmannia</taxon>
    </lineage>
</organism>
<comment type="similarity">
    <text evidence="3">Belongs to the GRAS family.</text>
</comment>
<dbReference type="InterPro" id="IPR005202">
    <property type="entry name" value="TF_GRAS"/>
</dbReference>
<accession>A0ABR0VVZ7</accession>
<evidence type="ECO:0008006" key="7">
    <source>
        <dbReference type="Google" id="ProtNLM"/>
    </source>
</evidence>
<gene>
    <name evidence="5" type="ORF">DH2020_027462</name>
</gene>
<dbReference type="EMBL" id="JABTTQ020000641">
    <property type="protein sequence ID" value="KAK6138798.1"/>
    <property type="molecule type" value="Genomic_DNA"/>
</dbReference>
<name>A0ABR0VVZ7_REHGL</name>
<dbReference type="Pfam" id="PF03514">
    <property type="entry name" value="GRAS"/>
    <property type="match status" value="1"/>
</dbReference>
<evidence type="ECO:0000313" key="6">
    <source>
        <dbReference type="Proteomes" id="UP001318860"/>
    </source>
</evidence>
<keyword evidence="6" id="KW-1185">Reference proteome</keyword>
<keyword evidence="2" id="KW-0804">Transcription</keyword>
<comment type="caution">
    <text evidence="3">Lacks conserved residue(s) required for the propagation of feature annotation.</text>
</comment>
<comment type="caution">
    <text evidence="5">The sequence shown here is derived from an EMBL/GenBank/DDBJ whole genome shotgun (WGS) entry which is preliminary data.</text>
</comment>
<dbReference type="PANTHER" id="PTHR31636">
    <property type="entry name" value="OSJNBA0084A10.13 PROTEIN-RELATED"/>
    <property type="match status" value="1"/>
</dbReference>